<feature type="compositionally biased region" description="Polar residues" evidence="1">
    <location>
        <begin position="791"/>
        <end position="803"/>
    </location>
</feature>
<dbReference type="PANTHER" id="PTHR22928">
    <property type="entry name" value="TELOMERE-ASSOCIATED PROTEIN RIF1"/>
    <property type="match status" value="1"/>
</dbReference>
<evidence type="ECO:0000313" key="2">
    <source>
        <dbReference type="Proteomes" id="UP000887565"/>
    </source>
</evidence>
<feature type="region of interest" description="Disordered" evidence="1">
    <location>
        <begin position="988"/>
        <end position="1023"/>
    </location>
</feature>
<dbReference type="AlphaFoldDB" id="A0A915HJL3"/>
<dbReference type="Proteomes" id="UP000887565">
    <property type="component" value="Unplaced"/>
</dbReference>
<evidence type="ECO:0000313" key="3">
    <source>
        <dbReference type="WBParaSite" id="nRc.2.0.1.t01844-RA"/>
    </source>
</evidence>
<organism evidence="2 3">
    <name type="scientific">Romanomermis culicivorax</name>
    <name type="common">Nematode worm</name>
    <dbReference type="NCBI Taxonomy" id="13658"/>
    <lineage>
        <taxon>Eukaryota</taxon>
        <taxon>Metazoa</taxon>
        <taxon>Ecdysozoa</taxon>
        <taxon>Nematoda</taxon>
        <taxon>Enoplea</taxon>
        <taxon>Dorylaimia</taxon>
        <taxon>Mermithida</taxon>
        <taxon>Mermithoidea</taxon>
        <taxon>Mermithidae</taxon>
        <taxon>Romanomermis</taxon>
    </lineage>
</organism>
<accession>A0A915HJL3</accession>
<dbReference type="GO" id="GO:0005634">
    <property type="term" value="C:nucleus"/>
    <property type="evidence" value="ECO:0007669"/>
    <property type="project" value="TreeGrafter"/>
</dbReference>
<evidence type="ECO:0000256" key="1">
    <source>
        <dbReference type="SAM" id="MobiDB-lite"/>
    </source>
</evidence>
<proteinExistence type="predicted"/>
<dbReference type="GO" id="GO:0000723">
    <property type="term" value="P:telomere maintenance"/>
    <property type="evidence" value="ECO:0007669"/>
    <property type="project" value="TreeGrafter"/>
</dbReference>
<dbReference type="WBParaSite" id="nRc.2.0.1.t01844-RA">
    <property type="protein sequence ID" value="nRc.2.0.1.t01844-RA"/>
    <property type="gene ID" value="nRc.2.0.1.g01844"/>
</dbReference>
<feature type="compositionally biased region" description="Basic and acidic residues" evidence="1">
    <location>
        <begin position="486"/>
        <end position="499"/>
    </location>
</feature>
<keyword evidence="2" id="KW-1185">Reference proteome</keyword>
<dbReference type="GO" id="GO:0140445">
    <property type="term" value="C:chromosome, telomeric repeat region"/>
    <property type="evidence" value="ECO:0007669"/>
    <property type="project" value="TreeGrafter"/>
</dbReference>
<name>A0A915HJL3_ROMCU</name>
<protein>
    <submittedName>
        <fullName evidence="3">Telomere-associated protein RIF1</fullName>
    </submittedName>
</protein>
<reference evidence="3" key="1">
    <citation type="submission" date="2022-11" db="UniProtKB">
        <authorList>
            <consortium name="WormBaseParasite"/>
        </authorList>
    </citation>
    <scope>IDENTIFICATION</scope>
</reference>
<feature type="region of interest" description="Disordered" evidence="1">
    <location>
        <begin position="486"/>
        <end position="507"/>
    </location>
</feature>
<feature type="region of interest" description="Disordered" evidence="1">
    <location>
        <begin position="776"/>
        <end position="830"/>
    </location>
</feature>
<dbReference type="PANTHER" id="PTHR22928:SF3">
    <property type="entry name" value="TELOMERE-ASSOCIATED PROTEIN RIF1"/>
    <property type="match status" value="1"/>
</dbReference>
<sequence length="1088" mass="122191">KDLVNNILDSLCFRFIHVPLLRDTFETDLSSLVILSPTLKLLRENPEKMLKLATKTISTLCGDWKMKYLNNAEEILKFLVSTNNSKWTKAILAPIWDVLTSSMFKTLQIKDEIDQGDAINHNFECVNNLLLFPFVHFIDEFANAKFLKTFVPQWKKIFCECLRCAGLTTSASANSLIEELCALFVKIPGIRLNKPPILFALSEIVKIMLENQRLDVSFNQQQFLALSPVKMNHLAKKSPANPTANEKVAILSSTNLLRFLLNLFSENIRFLDFESSDKTSDMILQNILTCLEIKFKFIRLEVDIKVTIEKLTVSFTNVLVELKSRNRKFVEKRSSGYSKIFNCMNQMLDSVTGQPEIFQFDTELLQSFEVFLNHLLSIDDPKLRQITSKFWNNTFGKCQNLNYPENLKLALLELKKREVISLPGISSVSASKSNLSSFFHQNSDSPCIVDDILPLSSVQVRSHIPATENKLTTFFDDDERIDEKVSKSESKLEKVDGKNRTKSKKVTRTRKRLVLEDSQSDDYVRIAPQQTKKRIVLTDHQKEKLLEKKEMPFLNNKENSRSNSKMNIPAMFATDSQLIDSEILDTRENVVKSSEKLPKSDTHHCQLIDCNSQLPSTAMVKDAVVIIHKLHASDIESMLNNAKRDENQIFPRRLQKAKRTGFRRSKSCGNVVLSSQNSIDDESISSQPAHLSSRTIKNRKFVTNLTKLKECNSAADVQETCIIVTPEENREPVVGNDGDSCENNVDRAVNLIQSVESVISNAKISKDTVDVGLTSSSTSTQVDHDLHSPKTDNANDAIISTNEKGNKSSELKFTPENEDPVSSSICTERPPCVRDKNLDVSATSSDDVDHSLVISVHKQNPLTTPVKTPIAWTSKDGYRTPQNKILNNSDFSIKRRQNAENLDDDLTIIGETRQICEGKAITEKTCEPDEITVVKVFSPASTPSATGILKRKLMQAGEDFGASPSKKFDLSNSATKKVHFAPDEASLRDDQFGIRPSPRMLRAGSVTPERKPKSLNRKPVSSVAGSQKISNYFSSLQSSTSSANDSSMISPKEASSTTIFRSQAVYPSLVNDETSVKEILPYLVSDAW</sequence>
<feature type="compositionally biased region" description="Basic and acidic residues" evidence="1">
    <location>
        <begin position="804"/>
        <end position="815"/>
    </location>
</feature>